<organism evidence="2 3">
    <name type="scientific">Granulimonas faecalis</name>
    <dbReference type="NCBI Taxonomy" id="2894155"/>
    <lineage>
        <taxon>Bacteria</taxon>
        <taxon>Bacillati</taxon>
        <taxon>Actinomycetota</taxon>
        <taxon>Coriobacteriia</taxon>
        <taxon>Coriobacteriales</taxon>
        <taxon>Kribbibacteriaceae</taxon>
        <taxon>Granulimonas</taxon>
    </lineage>
</organism>
<dbReference type="EMBL" id="BQKC01000001">
    <property type="protein sequence ID" value="GJM55648.1"/>
    <property type="molecule type" value="Genomic_DNA"/>
</dbReference>
<evidence type="ECO:0008006" key="4">
    <source>
        <dbReference type="Google" id="ProtNLM"/>
    </source>
</evidence>
<dbReference type="RefSeq" id="WP_265590869.1">
    <property type="nucleotide sequence ID" value="NZ_BQKC01000001.1"/>
</dbReference>
<reference evidence="2" key="1">
    <citation type="journal article" date="2022" name="Int. J. Syst. Evol. Microbiol.">
        <title>Granulimonas faecalis gen. nov., sp. nov., and Leptogranulimonas caecicola gen. nov., sp. nov., novel lactate-producing Atopobiaceae bacteria isolated from mouse intestines, and an emended description of the family Atopobiaceae.</title>
        <authorList>
            <person name="Morinaga K."/>
            <person name="Kusada H."/>
            <person name="Sakamoto S."/>
            <person name="Murakami T."/>
            <person name="Toyoda A."/>
            <person name="Mori H."/>
            <person name="Meng X.Y."/>
            <person name="Takashino M."/>
            <person name="Murotomi K."/>
            <person name="Tamaki H."/>
        </authorList>
    </citation>
    <scope>NUCLEOTIDE SEQUENCE</scope>
    <source>
        <strain evidence="2">OPF53</strain>
    </source>
</reference>
<gene>
    <name evidence="2" type="ORF">ATOP_13030</name>
</gene>
<dbReference type="InterPro" id="IPR009785">
    <property type="entry name" value="Prophage_Lj928_Orf309"/>
</dbReference>
<evidence type="ECO:0000313" key="3">
    <source>
        <dbReference type="Proteomes" id="UP001055025"/>
    </source>
</evidence>
<evidence type="ECO:0000313" key="2">
    <source>
        <dbReference type="EMBL" id="GJM55648.1"/>
    </source>
</evidence>
<name>A0AAV5B491_9ACTN</name>
<dbReference type="Pfam" id="PF07083">
    <property type="entry name" value="DUF1351"/>
    <property type="match status" value="1"/>
</dbReference>
<feature type="region of interest" description="Disordered" evidence="1">
    <location>
        <begin position="224"/>
        <end position="275"/>
    </location>
</feature>
<protein>
    <recommendedName>
        <fullName evidence="4">DUF1351 domain-containing protein</fullName>
    </recommendedName>
</protein>
<evidence type="ECO:0000256" key="1">
    <source>
        <dbReference type="SAM" id="MobiDB-lite"/>
    </source>
</evidence>
<feature type="compositionally biased region" description="Pro residues" evidence="1">
    <location>
        <begin position="225"/>
        <end position="239"/>
    </location>
</feature>
<comment type="caution">
    <text evidence="2">The sequence shown here is derived from an EMBL/GenBank/DDBJ whole genome shotgun (WGS) entry which is preliminary data.</text>
</comment>
<sequence>MSRGTEAPEVAVELVPASLEANLDSLEAYVTGAVEELSAEGLDCTDPDNYRWAKGARAQLNRMAKAVSQERNRVKRDYMRPFKAFEDRCKAIERKATDAAKRLGEPIAEADEAWRARRTAELEAFYAEGAELLAPVVPLPRLMDGERWLRRSCSLPKAQEEMAAKVARVADGWEALKAAGLGDALPDAERAYFETLDVAAAIAAGRDAADAKARIAEMAAAVAPEPLPEPGPVPEPEQAPEPATAPATWRPGPEDYARMAGEPAPAPGEPRGDWHLTVTGATRSEVLALVEAMRAMGLHGSIRREGAAS</sequence>
<accession>A0AAV5B491</accession>
<keyword evidence="3" id="KW-1185">Reference proteome</keyword>
<dbReference type="Proteomes" id="UP001055025">
    <property type="component" value="Unassembled WGS sequence"/>
</dbReference>
<dbReference type="AlphaFoldDB" id="A0AAV5B491"/>
<proteinExistence type="predicted"/>